<dbReference type="Pfam" id="PF05380">
    <property type="entry name" value="Peptidase_A17"/>
    <property type="match status" value="1"/>
</dbReference>
<dbReference type="EMBL" id="CACRXK020025910">
    <property type="protein sequence ID" value="CAB4039818.1"/>
    <property type="molecule type" value="Genomic_DNA"/>
</dbReference>
<evidence type="ECO:0000313" key="1">
    <source>
        <dbReference type="EMBL" id="CAB4039818.1"/>
    </source>
</evidence>
<dbReference type="Proteomes" id="UP001152795">
    <property type="component" value="Unassembled WGS sequence"/>
</dbReference>
<protein>
    <submittedName>
        <fullName evidence="1">Uncharacterized protein</fullName>
    </submittedName>
</protein>
<keyword evidence="2" id="KW-1185">Reference proteome</keyword>
<accession>A0A7D9K125</accession>
<name>A0A7D9K125_PARCT</name>
<dbReference type="PANTHER" id="PTHR47331">
    <property type="entry name" value="PHD-TYPE DOMAIN-CONTAINING PROTEIN"/>
    <property type="match status" value="1"/>
</dbReference>
<gene>
    <name evidence="1" type="ORF">PACLA_8A040867</name>
</gene>
<dbReference type="InterPro" id="IPR008042">
    <property type="entry name" value="Retrotrans_Pao"/>
</dbReference>
<proteinExistence type="predicted"/>
<reference evidence="1" key="1">
    <citation type="submission" date="2020-04" db="EMBL/GenBank/DDBJ databases">
        <authorList>
            <person name="Alioto T."/>
            <person name="Alioto T."/>
            <person name="Gomez Garrido J."/>
        </authorList>
    </citation>
    <scope>NUCLEOTIDE SEQUENCE</scope>
    <source>
        <strain evidence="1">A484AB</strain>
    </source>
</reference>
<comment type="caution">
    <text evidence="1">The sequence shown here is derived from an EMBL/GenBank/DDBJ whole genome shotgun (WGS) entry which is preliminary data.</text>
</comment>
<dbReference type="PANTHER" id="PTHR47331:SF1">
    <property type="entry name" value="GAG-LIKE PROTEIN"/>
    <property type="match status" value="1"/>
</dbReference>
<organism evidence="1 2">
    <name type="scientific">Paramuricea clavata</name>
    <name type="common">Red gorgonian</name>
    <name type="synonym">Violescent sea-whip</name>
    <dbReference type="NCBI Taxonomy" id="317549"/>
    <lineage>
        <taxon>Eukaryota</taxon>
        <taxon>Metazoa</taxon>
        <taxon>Cnidaria</taxon>
        <taxon>Anthozoa</taxon>
        <taxon>Octocorallia</taxon>
        <taxon>Malacalcyonacea</taxon>
        <taxon>Plexauridae</taxon>
        <taxon>Paramuricea</taxon>
    </lineage>
</organism>
<sequence length="173" mass="19470">MVEGKRIYREACDEKVGWNSEVSTSTSKDWIKWRQQLRNVKIPRSLAKEIRKVKAIHLHLFADASFTACSAVSIAVIEHSSGIVKGLLTSKSRIAKRNTSIPRLELVSGQMAANMAKNLVAALRRWPIASVAVWMDSLSRASGVDEDTIGRRIQSKAKRLHRKKEQNKFDCVN</sequence>
<dbReference type="OrthoDB" id="5978662at2759"/>
<dbReference type="AlphaFoldDB" id="A0A7D9K125"/>
<evidence type="ECO:0000313" key="2">
    <source>
        <dbReference type="Proteomes" id="UP001152795"/>
    </source>
</evidence>